<protein>
    <submittedName>
        <fullName evidence="3">Autotransporter outer membrane beta-barrel domain-containing protein</fullName>
    </submittedName>
</protein>
<dbReference type="Pfam" id="PF03797">
    <property type="entry name" value="Autotransporter"/>
    <property type="match status" value="1"/>
</dbReference>
<evidence type="ECO:0000313" key="4">
    <source>
        <dbReference type="Proteomes" id="UP000276389"/>
    </source>
</evidence>
<reference evidence="3 4" key="1">
    <citation type="submission" date="2018-12" db="EMBL/GenBank/DDBJ databases">
        <title>The Genome Submission of two Enterobacter spp. strains.</title>
        <authorList>
            <person name="Wu W."/>
            <person name="Wei L."/>
            <person name="Feng Y."/>
            <person name="Zong Z."/>
        </authorList>
    </citation>
    <scope>NUCLEOTIDE SEQUENCE [LARGE SCALE GENOMIC DNA]</scope>
    <source>
        <strain evidence="3 4">WCHEHu045002</strain>
    </source>
</reference>
<name>A0A428LF45_9ENTR</name>
<gene>
    <name evidence="3" type="ORF">EJE24_23710</name>
</gene>
<feature type="chain" id="PRO_5019070174" evidence="1">
    <location>
        <begin position="31"/>
        <end position="234"/>
    </location>
</feature>
<feature type="signal peptide" evidence="1">
    <location>
        <begin position="1"/>
        <end position="30"/>
    </location>
</feature>
<evidence type="ECO:0000256" key="1">
    <source>
        <dbReference type="SAM" id="SignalP"/>
    </source>
</evidence>
<dbReference type="Proteomes" id="UP000276389">
    <property type="component" value="Unassembled WGS sequence"/>
</dbReference>
<keyword evidence="1" id="KW-0732">Signal</keyword>
<comment type="caution">
    <text evidence="3">The sequence shown here is derived from an EMBL/GenBank/DDBJ whole genome shotgun (WGS) entry which is preliminary data.</text>
</comment>
<dbReference type="AlphaFoldDB" id="A0A428LF45"/>
<dbReference type="SUPFAM" id="SSF103515">
    <property type="entry name" value="Autotransporter"/>
    <property type="match status" value="1"/>
</dbReference>
<dbReference type="RefSeq" id="WP_125915759.1">
    <property type="nucleotide sequence ID" value="NZ_CAMLPR010000060.1"/>
</dbReference>
<proteinExistence type="predicted"/>
<dbReference type="Gene3D" id="2.40.128.130">
    <property type="entry name" value="Autotransporter beta-domain"/>
    <property type="match status" value="1"/>
</dbReference>
<sequence length="234" mass="25660">MMIKKISGRHAFSGLVGISVCSLFCSTAYAWQQEYIVSDAQSNTAERYTWDADHQPRYEDILAERINTSQNAAGFSLNLPSGAAADASGTMSVGWNIPVSGHVTTGPVMAWRYDGSAPAMINEYGDTVTTQSLTDPLWHASVSSLGWRVDTQYGALRPWAQISYNQQFGENQWKSQFGMPQTPVPAQYGNWMDVTVGTDMPFTSHMAAYASLAQADNTTMGEEFMYTLGVSAKF</sequence>
<dbReference type="InterPro" id="IPR005546">
    <property type="entry name" value="Autotransporte_beta"/>
</dbReference>
<feature type="domain" description="Autotransporter" evidence="2">
    <location>
        <begin position="88"/>
        <end position="211"/>
    </location>
</feature>
<evidence type="ECO:0000313" key="3">
    <source>
        <dbReference type="EMBL" id="RSK62433.1"/>
    </source>
</evidence>
<evidence type="ECO:0000259" key="2">
    <source>
        <dbReference type="Pfam" id="PF03797"/>
    </source>
</evidence>
<dbReference type="EMBL" id="RWHU01000014">
    <property type="protein sequence ID" value="RSK62433.1"/>
    <property type="molecule type" value="Genomic_DNA"/>
</dbReference>
<organism evidence="3 4">
    <name type="scientific">Enterobacter huaxiensis</name>
    <dbReference type="NCBI Taxonomy" id="2494702"/>
    <lineage>
        <taxon>Bacteria</taxon>
        <taxon>Pseudomonadati</taxon>
        <taxon>Pseudomonadota</taxon>
        <taxon>Gammaproteobacteria</taxon>
        <taxon>Enterobacterales</taxon>
        <taxon>Enterobacteriaceae</taxon>
        <taxon>Enterobacter</taxon>
    </lineage>
</organism>
<dbReference type="InterPro" id="IPR036709">
    <property type="entry name" value="Autotransporte_beta_dom_sf"/>
</dbReference>
<accession>A0A428LF45</accession>